<dbReference type="InterPro" id="IPR006707">
    <property type="entry name" value="T7SS_EccD"/>
</dbReference>
<feature type="transmembrane region" description="Helical" evidence="7">
    <location>
        <begin position="252"/>
        <end position="273"/>
    </location>
</feature>
<dbReference type="eggNOG" id="ENOG502ZAY5">
    <property type="taxonomic scope" value="Bacteria"/>
</dbReference>
<evidence type="ECO:0000256" key="2">
    <source>
        <dbReference type="ARBA" id="ARBA00006162"/>
    </source>
</evidence>
<feature type="transmembrane region" description="Helical" evidence="7">
    <location>
        <begin position="323"/>
        <end position="341"/>
    </location>
</feature>
<dbReference type="GO" id="GO:0005886">
    <property type="term" value="C:plasma membrane"/>
    <property type="evidence" value="ECO:0007669"/>
    <property type="project" value="UniProtKB-SubCell"/>
</dbReference>
<sequence length="436" mass="43952">MRTDYGETQGAVMDDPLCRVTIQCAHTPHAVDLSLPRHARLGLLIPDIVGLAADTDPPQAGWRLDRVNGDRCDESMSLHDNGVHDGDLIVLSPAQSPAPGPVPADACATLADAGPDRPPPAPSAAGWTIAGMATAAILVLCGVTGANPPATAGLAAMVAVGALLVGMRTEQRWAMLLCVVFGGTAAFLATPGRPGPGHLLLASAVCASVSVMLLRITASGNLLFTAIAAGAGSITVVTAAVMALSADLAAQGAAQAVVALGELAVAGRLALFIGGIRPGRPISGVHADQTRDRLAGLVAGFAATAAVAAISLAAGAALGQRPWPATAALVAVIATVLSLRVRSYADPRCRRAAGWSGLICAAAGFTLLAISVPTHVGWPMVAAFAVAAWYRDRHAPGNPVLTRVVDAVECVASAAVIPLACWVGGVFDLVRSTSLL</sequence>
<accession>V5XIZ3</accession>
<feature type="transmembrane region" description="Helical" evidence="7">
    <location>
        <begin position="294"/>
        <end position="317"/>
    </location>
</feature>
<dbReference type="EMBL" id="CP006936">
    <property type="protein sequence ID" value="AHC27863.1"/>
    <property type="molecule type" value="Genomic_DNA"/>
</dbReference>
<evidence type="ECO:0000313" key="9">
    <source>
        <dbReference type="EMBL" id="AHC27863.1"/>
    </source>
</evidence>
<dbReference type="Pfam" id="PF19053">
    <property type="entry name" value="EccD"/>
    <property type="match status" value="1"/>
</dbReference>
<dbReference type="Proteomes" id="UP000018763">
    <property type="component" value="Chromosome"/>
</dbReference>
<evidence type="ECO:0000256" key="1">
    <source>
        <dbReference type="ARBA" id="ARBA00004651"/>
    </source>
</evidence>
<feature type="transmembrane region" description="Helical" evidence="7">
    <location>
        <begin position="124"/>
        <end position="145"/>
    </location>
</feature>
<dbReference type="InterPro" id="IPR044049">
    <property type="entry name" value="EccD_transm"/>
</dbReference>
<evidence type="ECO:0000313" key="10">
    <source>
        <dbReference type="Proteomes" id="UP000018763"/>
    </source>
</evidence>
<organism evidence="9 10">
    <name type="scientific">Mycolicibacterium neoaurum VKM Ac-1815D</name>
    <dbReference type="NCBI Taxonomy" id="700508"/>
    <lineage>
        <taxon>Bacteria</taxon>
        <taxon>Bacillati</taxon>
        <taxon>Actinomycetota</taxon>
        <taxon>Actinomycetes</taxon>
        <taxon>Mycobacteriales</taxon>
        <taxon>Mycobacteriaceae</taxon>
        <taxon>Mycolicibacterium</taxon>
    </lineage>
</organism>
<dbReference type="AlphaFoldDB" id="V5XIZ3"/>
<evidence type="ECO:0000256" key="3">
    <source>
        <dbReference type="ARBA" id="ARBA00022475"/>
    </source>
</evidence>
<gene>
    <name evidence="9" type="ORF">D174_07155</name>
</gene>
<feature type="transmembrane region" description="Helical" evidence="7">
    <location>
        <begin position="223"/>
        <end position="246"/>
    </location>
</feature>
<keyword evidence="6 7" id="KW-0472">Membrane</keyword>
<feature type="domain" description="EccD-like transmembrane" evidence="8">
    <location>
        <begin position="287"/>
        <end position="432"/>
    </location>
</feature>
<evidence type="ECO:0000259" key="8">
    <source>
        <dbReference type="Pfam" id="PF19053"/>
    </source>
</evidence>
<dbReference type="HOGENOM" id="CLU_028325_2_0_11"/>
<evidence type="ECO:0000256" key="7">
    <source>
        <dbReference type="SAM" id="Phobius"/>
    </source>
</evidence>
<feature type="transmembrane region" description="Helical" evidence="7">
    <location>
        <begin position="353"/>
        <end position="370"/>
    </location>
</feature>
<evidence type="ECO:0000256" key="4">
    <source>
        <dbReference type="ARBA" id="ARBA00022692"/>
    </source>
</evidence>
<dbReference type="Pfam" id="PF08817">
    <property type="entry name" value="YukD"/>
    <property type="match status" value="1"/>
</dbReference>
<proteinExistence type="inferred from homology"/>
<comment type="similarity">
    <text evidence="2">Belongs to the EccD/Snm4 family.</text>
</comment>
<keyword evidence="4 7" id="KW-0812">Transmembrane</keyword>
<dbReference type="KEGG" id="mne:D174_07155"/>
<name>V5XIZ3_MYCNE</name>
<evidence type="ECO:0000256" key="6">
    <source>
        <dbReference type="ARBA" id="ARBA00023136"/>
    </source>
</evidence>
<dbReference type="InterPro" id="IPR024962">
    <property type="entry name" value="YukD-like"/>
</dbReference>
<keyword evidence="3" id="KW-1003">Cell membrane</keyword>
<feature type="transmembrane region" description="Helical" evidence="7">
    <location>
        <begin position="198"/>
        <end position="216"/>
    </location>
</feature>
<keyword evidence="5 7" id="KW-1133">Transmembrane helix</keyword>
<protein>
    <recommendedName>
        <fullName evidence="8">EccD-like transmembrane domain-containing protein</fullName>
    </recommendedName>
</protein>
<dbReference type="Gene3D" id="3.10.20.90">
    <property type="entry name" value="Phosphatidylinositol 3-kinase Catalytic Subunit, Chain A, domain 1"/>
    <property type="match status" value="1"/>
</dbReference>
<comment type="subcellular location">
    <subcellularLocation>
        <location evidence="1">Cell membrane</location>
        <topology evidence="1">Multi-pass membrane protein</topology>
    </subcellularLocation>
</comment>
<evidence type="ECO:0000256" key="5">
    <source>
        <dbReference type="ARBA" id="ARBA00022989"/>
    </source>
</evidence>
<feature type="transmembrane region" description="Helical" evidence="7">
    <location>
        <begin position="174"/>
        <end position="192"/>
    </location>
</feature>
<dbReference type="NCBIfam" id="TIGR03920">
    <property type="entry name" value="T7SS_EccD"/>
    <property type="match status" value="1"/>
</dbReference>
<keyword evidence="10" id="KW-1185">Reference proteome</keyword>
<reference evidence="9 10" key="1">
    <citation type="journal article" date="2014" name="Genome Announc.">
        <title>Complete Genome Sequence of Sterol-Transforming Mycobacterium neoaurum Strain VKM Ac-1815D.</title>
        <authorList>
            <person name="Shtratnikova V.Y."/>
            <person name="Bragin E.Y."/>
            <person name="Dovbnya D.V."/>
            <person name="Pekov Y.A."/>
            <person name="Schelkunov M.I."/>
            <person name="Strizhov N."/>
            <person name="Ivashina T.V."/>
            <person name="Ashapkin V.V."/>
            <person name="Donova M.V."/>
        </authorList>
    </citation>
    <scope>NUCLEOTIDE SEQUENCE [LARGE SCALE GENOMIC DNA]</scope>
    <source>
        <strain evidence="9 10">VKM Ac-1815D</strain>
    </source>
</reference>
<feature type="transmembrane region" description="Helical" evidence="7">
    <location>
        <begin position="151"/>
        <end position="167"/>
    </location>
</feature>